<proteinExistence type="predicted"/>
<gene>
    <name evidence="1" type="ORF">C4B59_03930</name>
</gene>
<protein>
    <submittedName>
        <fullName evidence="1">Proteasome assembly chaperone family protein</fullName>
    </submittedName>
</protein>
<keyword evidence="1" id="KW-0647">Proteasome</keyword>
<name>A0AC61L548_9EURY</name>
<comment type="caution">
    <text evidence="1">The sequence shown here is derived from an EMBL/GenBank/DDBJ whole genome shotgun (WGS) entry which is preliminary data.</text>
</comment>
<reference evidence="1" key="1">
    <citation type="submission" date="2018-01" db="EMBL/GenBank/DDBJ databases">
        <authorList>
            <person name="Krukenberg V."/>
        </authorList>
    </citation>
    <scope>NUCLEOTIDE SEQUENCE</scope>
    <source>
        <strain evidence="1">E20ANME2</strain>
    </source>
</reference>
<dbReference type="EMBL" id="PQXF01000005">
    <property type="protein sequence ID" value="PXF61395.1"/>
    <property type="molecule type" value="Genomic_DNA"/>
</dbReference>
<dbReference type="Proteomes" id="UP000248329">
    <property type="component" value="Unassembled WGS sequence"/>
</dbReference>
<evidence type="ECO:0000313" key="2">
    <source>
        <dbReference type="Proteomes" id="UP000248329"/>
    </source>
</evidence>
<sequence length="271" mass="29651">MTPPTITRIEGDQALTFTSDITIHVLQDVKLDSPILIEGLPGVGHVGKLVAEHLIDELQAERILDIYSTHLPPQVIALEDSTVRLSRNELYAHHTEDGDDLLILVGDYQSVTNEGHYILCDAFLDIAQQLDVSRIYTLGGYATYQLEDADSVVGAVNNPELIEELSGYGVEFQENEPWGGIVGISGIMLAMSEARGIDAACLMGITSGYLVDPKSSQAVLRVLSQALGIEVDTQALDEHAAEMEKVVAKLQEMQQMQESMNRGDEDLRYIG</sequence>
<evidence type="ECO:0000313" key="1">
    <source>
        <dbReference type="EMBL" id="PXF61395.1"/>
    </source>
</evidence>
<organism evidence="1 2">
    <name type="scientific">Candidatus Methanogaster sp</name>
    <dbReference type="NCBI Taxonomy" id="3386292"/>
    <lineage>
        <taxon>Archaea</taxon>
        <taxon>Methanobacteriati</taxon>
        <taxon>Methanobacteriota</taxon>
        <taxon>Stenosarchaea group</taxon>
        <taxon>Methanomicrobia</taxon>
        <taxon>Methanosarcinales</taxon>
        <taxon>ANME-2 cluster</taxon>
        <taxon>Candidatus Methanogasteraceae</taxon>
        <taxon>Candidatus Methanogaster</taxon>
    </lineage>
</organism>
<accession>A0AC61L548</accession>